<keyword evidence="3" id="KW-1185">Reference proteome</keyword>
<proteinExistence type="predicted"/>
<feature type="chain" id="PRO_5046392661" description="DUF2066 domain-containing protein" evidence="1">
    <location>
        <begin position="20"/>
        <end position="332"/>
    </location>
</feature>
<feature type="signal peptide" evidence="1">
    <location>
        <begin position="1"/>
        <end position="19"/>
    </location>
</feature>
<protein>
    <recommendedName>
        <fullName evidence="4">DUF2066 domain-containing protein</fullName>
    </recommendedName>
</protein>
<name>A0ABT8B1B9_9NEIS</name>
<comment type="caution">
    <text evidence="2">The sequence shown here is derived from an EMBL/GenBank/DDBJ whole genome shotgun (WGS) entry which is preliminary data.</text>
</comment>
<reference evidence="2" key="1">
    <citation type="journal article" date="2014" name="Int. J. Syst. Evol. Microbiol.">
        <title>Complete genome of a new Firmicutes species belonging to the dominant human colonic microbiota ('Ruminococcus bicirculans') reveals two chromosomes and a selective capacity to utilize plant glucans.</title>
        <authorList>
            <consortium name="NISC Comparative Sequencing Program"/>
            <person name="Wegmann U."/>
            <person name="Louis P."/>
            <person name="Goesmann A."/>
            <person name="Henrissat B."/>
            <person name="Duncan S.H."/>
            <person name="Flint H.J."/>
        </authorList>
    </citation>
    <scope>NUCLEOTIDE SEQUENCE</scope>
    <source>
        <strain evidence="2">CECT 7703</strain>
    </source>
</reference>
<accession>A0ABT8B1B9</accession>
<dbReference type="RefSeq" id="WP_290331646.1">
    <property type="nucleotide sequence ID" value="NZ_JAUFPU010000004.1"/>
</dbReference>
<dbReference type="EMBL" id="JAUFPU010000004">
    <property type="protein sequence ID" value="MDN3576024.1"/>
    <property type="molecule type" value="Genomic_DNA"/>
</dbReference>
<gene>
    <name evidence="2" type="ORF">QWZ03_04480</name>
</gene>
<organism evidence="2 3">
    <name type="scientific">Chitinimonas viridis</name>
    <dbReference type="NCBI Taxonomy" id="664880"/>
    <lineage>
        <taxon>Bacteria</taxon>
        <taxon>Pseudomonadati</taxon>
        <taxon>Pseudomonadota</taxon>
        <taxon>Betaproteobacteria</taxon>
        <taxon>Neisseriales</taxon>
        <taxon>Chitinibacteraceae</taxon>
        <taxon>Chitinimonas</taxon>
    </lineage>
</organism>
<dbReference type="Proteomes" id="UP001180081">
    <property type="component" value="Unassembled WGS sequence"/>
</dbReference>
<evidence type="ECO:0000313" key="2">
    <source>
        <dbReference type="EMBL" id="MDN3576024.1"/>
    </source>
</evidence>
<evidence type="ECO:0008006" key="4">
    <source>
        <dbReference type="Google" id="ProtNLM"/>
    </source>
</evidence>
<evidence type="ECO:0000256" key="1">
    <source>
        <dbReference type="SAM" id="SignalP"/>
    </source>
</evidence>
<sequence length="332" mass="35645">MRQLILAALLATAGMPAFAATAKAPAKQAVQLEVKVRDLSPLFLDFYKVASAPVVQAPAAPATPAADGKQAAVPAAPAVPVESEGDRRWRLFKKIYNVSAHEDDAATRAALEAAWPRYAAALPQINAGFDGIAAEPAEAIDALSAQYFLDKPFSVRWITYVGAFEGRVWSQEADGIVNVNLPLEVDAKTRALPLHRILSKVMQDKNAHFGSQPRNLAELLISEGVQAHVLRSTVPGHKVETYLNLNAEQLAQASSNRKATISTIITKLGDGSAATMGSYAGEQLAQTRYVGWLLVDYLVKKQKARYADLIRQKPADLVKASTKALAVINAGK</sequence>
<evidence type="ECO:0000313" key="3">
    <source>
        <dbReference type="Proteomes" id="UP001180081"/>
    </source>
</evidence>
<reference evidence="2" key="2">
    <citation type="submission" date="2023-06" db="EMBL/GenBank/DDBJ databases">
        <authorList>
            <person name="Lucena T."/>
            <person name="Sun Q."/>
        </authorList>
    </citation>
    <scope>NUCLEOTIDE SEQUENCE</scope>
    <source>
        <strain evidence="2">CECT 7703</strain>
    </source>
</reference>
<keyword evidence="1" id="KW-0732">Signal</keyword>